<dbReference type="Proteomes" id="UP001620645">
    <property type="component" value="Unassembled WGS sequence"/>
</dbReference>
<keyword evidence="3" id="KW-1185">Reference proteome</keyword>
<protein>
    <submittedName>
        <fullName evidence="2">Uncharacterized protein</fullName>
    </submittedName>
</protein>
<proteinExistence type="predicted"/>
<gene>
    <name evidence="2" type="ORF">niasHS_001215</name>
</gene>
<evidence type="ECO:0000313" key="3">
    <source>
        <dbReference type="Proteomes" id="UP001620645"/>
    </source>
</evidence>
<dbReference type="AlphaFoldDB" id="A0ABD2KIN4"/>
<sequence>MAKTEQQPLIADSLWTTPPHPPTATNYPPQWWPLRNSWKGSERQREKGGHSGRRRQGGHSGQGTDREQRRPGAVKGSGRVSGNFGGNRLCRI</sequence>
<evidence type="ECO:0000256" key="1">
    <source>
        <dbReference type="SAM" id="MobiDB-lite"/>
    </source>
</evidence>
<dbReference type="EMBL" id="JBICCN010000018">
    <property type="protein sequence ID" value="KAL3102766.1"/>
    <property type="molecule type" value="Genomic_DNA"/>
</dbReference>
<organism evidence="2 3">
    <name type="scientific">Heterodera schachtii</name>
    <name type="common">Sugarbeet cyst nematode worm</name>
    <name type="synonym">Tylenchus schachtii</name>
    <dbReference type="NCBI Taxonomy" id="97005"/>
    <lineage>
        <taxon>Eukaryota</taxon>
        <taxon>Metazoa</taxon>
        <taxon>Ecdysozoa</taxon>
        <taxon>Nematoda</taxon>
        <taxon>Chromadorea</taxon>
        <taxon>Rhabditida</taxon>
        <taxon>Tylenchina</taxon>
        <taxon>Tylenchomorpha</taxon>
        <taxon>Tylenchoidea</taxon>
        <taxon>Heteroderidae</taxon>
        <taxon>Heteroderinae</taxon>
        <taxon>Heterodera</taxon>
    </lineage>
</organism>
<evidence type="ECO:0000313" key="2">
    <source>
        <dbReference type="EMBL" id="KAL3102766.1"/>
    </source>
</evidence>
<reference evidence="2 3" key="1">
    <citation type="submission" date="2024-10" db="EMBL/GenBank/DDBJ databases">
        <authorList>
            <person name="Kim D."/>
        </authorList>
    </citation>
    <scope>NUCLEOTIDE SEQUENCE [LARGE SCALE GENOMIC DNA]</scope>
    <source>
        <strain evidence="2">Taebaek</strain>
    </source>
</reference>
<feature type="compositionally biased region" description="Basic and acidic residues" evidence="1">
    <location>
        <begin position="40"/>
        <end position="49"/>
    </location>
</feature>
<accession>A0ABD2KIN4</accession>
<feature type="region of interest" description="Disordered" evidence="1">
    <location>
        <begin position="1"/>
        <end position="92"/>
    </location>
</feature>
<comment type="caution">
    <text evidence="2">The sequence shown here is derived from an EMBL/GenBank/DDBJ whole genome shotgun (WGS) entry which is preliminary data.</text>
</comment>
<name>A0ABD2KIN4_HETSC</name>